<gene>
    <name evidence="2" type="ORF">OCBIM_22018654mg</name>
</gene>
<dbReference type="EMBL" id="KQ430783">
    <property type="protein sequence ID" value="KOF63649.1"/>
    <property type="molecule type" value="Genomic_DNA"/>
</dbReference>
<dbReference type="AlphaFoldDB" id="A0A0L8FIP9"/>
<feature type="signal peptide" evidence="1">
    <location>
        <begin position="1"/>
        <end position="22"/>
    </location>
</feature>
<proteinExistence type="predicted"/>
<evidence type="ECO:0000256" key="1">
    <source>
        <dbReference type="SAM" id="SignalP"/>
    </source>
</evidence>
<accession>A0A0L8FIP9</accession>
<feature type="chain" id="PRO_5005582405" evidence="1">
    <location>
        <begin position="23"/>
        <end position="60"/>
    </location>
</feature>
<organism evidence="2">
    <name type="scientific">Octopus bimaculoides</name>
    <name type="common">California two-spotted octopus</name>
    <dbReference type="NCBI Taxonomy" id="37653"/>
    <lineage>
        <taxon>Eukaryota</taxon>
        <taxon>Metazoa</taxon>
        <taxon>Spiralia</taxon>
        <taxon>Lophotrochozoa</taxon>
        <taxon>Mollusca</taxon>
        <taxon>Cephalopoda</taxon>
        <taxon>Coleoidea</taxon>
        <taxon>Octopodiformes</taxon>
        <taxon>Octopoda</taxon>
        <taxon>Incirrata</taxon>
        <taxon>Octopodidae</taxon>
        <taxon>Octopus</taxon>
    </lineage>
</organism>
<name>A0A0L8FIP9_OCTBM</name>
<sequence length="60" mass="7162">MCCIIHLFFLSFLFFFKHQIRKVSLLHRNPPEHCKYKTKESLSTGGFGLEYILMLRKSII</sequence>
<protein>
    <submittedName>
        <fullName evidence="2">Uncharacterized protein</fullName>
    </submittedName>
</protein>
<reference evidence="2" key="1">
    <citation type="submission" date="2015-07" db="EMBL/GenBank/DDBJ databases">
        <title>MeaNS - Measles Nucleotide Surveillance Program.</title>
        <authorList>
            <person name="Tran T."/>
            <person name="Druce J."/>
        </authorList>
    </citation>
    <scope>NUCLEOTIDE SEQUENCE</scope>
    <source>
        <strain evidence="2">UCB-OBI-ISO-001</strain>
        <tissue evidence="2">Gonad</tissue>
    </source>
</reference>
<keyword evidence="1" id="KW-0732">Signal</keyword>
<evidence type="ECO:0000313" key="2">
    <source>
        <dbReference type="EMBL" id="KOF63649.1"/>
    </source>
</evidence>